<dbReference type="Proteomes" id="UP000306700">
    <property type="component" value="Unassembled WGS sequence"/>
</dbReference>
<organism evidence="2 3">
    <name type="scientific">Escherichia coli</name>
    <dbReference type="NCBI Taxonomy" id="562"/>
    <lineage>
        <taxon>Bacteria</taxon>
        <taxon>Pseudomonadati</taxon>
        <taxon>Pseudomonadota</taxon>
        <taxon>Gammaproteobacteria</taxon>
        <taxon>Enterobacterales</taxon>
        <taxon>Enterobacteriaceae</taxon>
        <taxon>Escherichia</taxon>
    </lineage>
</organism>
<dbReference type="EMBL" id="RRNI01000090">
    <property type="protein sequence ID" value="TJH15000.1"/>
    <property type="molecule type" value="Genomic_DNA"/>
</dbReference>
<sequence length="77" mass="7559">DALQSFNSLADSSLAKAKSDAQAAFTKQQGRASLVGAGLGAAGAYAMHKAGGSGAGGAKTDGTGANAIQHQAQNWRL</sequence>
<dbReference type="AlphaFoldDB" id="A0AAQ2I6Y5"/>
<feature type="region of interest" description="Disordered" evidence="1">
    <location>
        <begin position="52"/>
        <end position="77"/>
    </location>
</feature>
<feature type="compositionally biased region" description="Polar residues" evidence="1">
    <location>
        <begin position="68"/>
        <end position="77"/>
    </location>
</feature>
<feature type="non-terminal residue" evidence="2">
    <location>
        <position position="1"/>
    </location>
</feature>
<evidence type="ECO:0000313" key="3">
    <source>
        <dbReference type="Proteomes" id="UP000306700"/>
    </source>
</evidence>
<reference evidence="2 3" key="1">
    <citation type="submission" date="2018-12" db="EMBL/GenBank/DDBJ databases">
        <title>Food and Water Safety Consortium.</title>
        <authorList>
            <person name="Tyson S."/>
            <person name="Peterson C.-L."/>
            <person name="Olson A."/>
            <person name="Tyler S."/>
            <person name="Cabral J."/>
            <person name="Lynch T."/>
            <person name="Knox N."/>
            <person name="Van Domselaar G."/>
            <person name="Graham M."/>
        </authorList>
    </citation>
    <scope>NUCLEOTIDE SEQUENCE [LARGE SCALE GENOMIC DNA]</scope>
    <source>
        <strain evidence="2 3">FWSEC0384</strain>
    </source>
</reference>
<protein>
    <submittedName>
        <fullName evidence="2">Uncharacterized protein</fullName>
    </submittedName>
</protein>
<accession>A0AAQ2I6Y5</accession>
<evidence type="ECO:0000256" key="1">
    <source>
        <dbReference type="SAM" id="MobiDB-lite"/>
    </source>
</evidence>
<comment type="caution">
    <text evidence="2">The sequence shown here is derived from an EMBL/GenBank/DDBJ whole genome shotgun (WGS) entry which is preliminary data.</text>
</comment>
<gene>
    <name evidence="2" type="ORF">C9160_26625</name>
</gene>
<evidence type="ECO:0000313" key="2">
    <source>
        <dbReference type="EMBL" id="TJH15000.1"/>
    </source>
</evidence>
<name>A0AAQ2I6Y5_ECOLX</name>
<proteinExistence type="predicted"/>